<organism evidence="2 3">
    <name type="scientific">Romanomermis culicivorax</name>
    <name type="common">Nematode worm</name>
    <dbReference type="NCBI Taxonomy" id="13658"/>
    <lineage>
        <taxon>Eukaryota</taxon>
        <taxon>Metazoa</taxon>
        <taxon>Ecdysozoa</taxon>
        <taxon>Nematoda</taxon>
        <taxon>Enoplea</taxon>
        <taxon>Dorylaimia</taxon>
        <taxon>Mermithida</taxon>
        <taxon>Mermithoidea</taxon>
        <taxon>Mermithidae</taxon>
        <taxon>Romanomermis</taxon>
    </lineage>
</organism>
<evidence type="ECO:0000313" key="3">
    <source>
        <dbReference type="WBParaSite" id="nRc.2.0.1.t28481-RA"/>
    </source>
</evidence>
<feature type="domain" description="MH2" evidence="1">
    <location>
        <begin position="7"/>
        <end position="254"/>
    </location>
</feature>
<evidence type="ECO:0000259" key="1">
    <source>
        <dbReference type="PROSITE" id="PS51076"/>
    </source>
</evidence>
<proteinExistence type="predicted"/>
<dbReference type="GO" id="GO:0051239">
    <property type="term" value="P:regulation of multicellular organismal process"/>
    <property type="evidence" value="ECO:0007669"/>
    <property type="project" value="UniProtKB-ARBA"/>
</dbReference>
<dbReference type="InterPro" id="IPR001132">
    <property type="entry name" value="SMAD_dom_Dwarfin-type"/>
</dbReference>
<reference evidence="3" key="1">
    <citation type="submission" date="2022-11" db="UniProtKB">
        <authorList>
            <consortium name="WormBaseParasite"/>
        </authorList>
    </citation>
    <scope>IDENTIFICATION</scope>
</reference>
<dbReference type="AlphaFoldDB" id="A0A915JRI0"/>
<dbReference type="InterPro" id="IPR008984">
    <property type="entry name" value="SMAD_FHA_dom_sf"/>
</dbReference>
<dbReference type="PROSITE" id="PS51076">
    <property type="entry name" value="MH2"/>
    <property type="match status" value="1"/>
</dbReference>
<dbReference type="GO" id="GO:0006355">
    <property type="term" value="P:regulation of DNA-templated transcription"/>
    <property type="evidence" value="ECO:0007669"/>
    <property type="project" value="InterPro"/>
</dbReference>
<accession>A0A915JRI0</accession>
<dbReference type="Pfam" id="PF03166">
    <property type="entry name" value="MH2"/>
    <property type="match status" value="1"/>
</dbReference>
<dbReference type="InterPro" id="IPR017855">
    <property type="entry name" value="SMAD-like_dom_sf"/>
</dbReference>
<dbReference type="WBParaSite" id="nRc.2.0.1.t28481-RA">
    <property type="protein sequence ID" value="nRc.2.0.1.t28481-RA"/>
    <property type="gene ID" value="nRc.2.0.1.g28481"/>
</dbReference>
<dbReference type="GO" id="GO:0009791">
    <property type="term" value="P:post-embryonic development"/>
    <property type="evidence" value="ECO:0007669"/>
    <property type="project" value="UniProtKB-ARBA"/>
</dbReference>
<sequence length="254" mass="28937">SCTTSCVYYLAYWERSTKIGNSITVDNPLLFCFNKGNTNNNSINHSKNASRKRIPDLHFAQYCDLRGPTTSSNVTADDDLKPSINDLCRTIRQKIGRGFALYVAPVDKISNSNDGLEYMSEDYSTYYSAFNRKEVDDSKKSWRSGDFIVLHNRGPLTLYIQSNFLTEILDDETETKNNQTGRFLKSRRLLPGQAIIVQKIGFFKKTLMSANENDSTGQDSASVLISFSKCWGLDQKRHLITYCPCWVEVIFPIR</sequence>
<dbReference type="SUPFAM" id="SSF49879">
    <property type="entry name" value="SMAD/FHA domain"/>
    <property type="match status" value="1"/>
</dbReference>
<protein>
    <submittedName>
        <fullName evidence="3">MH2 domain-containing protein</fullName>
    </submittedName>
</protein>
<dbReference type="Proteomes" id="UP000887565">
    <property type="component" value="Unplaced"/>
</dbReference>
<dbReference type="Gene3D" id="2.60.200.10">
    <property type="match status" value="1"/>
</dbReference>
<evidence type="ECO:0000313" key="2">
    <source>
        <dbReference type="Proteomes" id="UP000887565"/>
    </source>
</evidence>
<keyword evidence="2" id="KW-1185">Reference proteome</keyword>
<dbReference type="GO" id="GO:0050793">
    <property type="term" value="P:regulation of developmental process"/>
    <property type="evidence" value="ECO:0007669"/>
    <property type="project" value="UniProtKB-ARBA"/>
</dbReference>
<name>A0A915JRI0_ROMCU</name>